<name>A0ABV1JCF8_9ACTN</name>
<feature type="transmembrane region" description="Helical" evidence="1">
    <location>
        <begin position="65"/>
        <end position="84"/>
    </location>
</feature>
<feature type="transmembrane region" description="Helical" evidence="1">
    <location>
        <begin position="204"/>
        <end position="226"/>
    </location>
</feature>
<comment type="caution">
    <text evidence="2">The sequence shown here is derived from an EMBL/GenBank/DDBJ whole genome shotgun (WGS) entry which is preliminary data.</text>
</comment>
<feature type="transmembrane region" description="Helical" evidence="1">
    <location>
        <begin position="238"/>
        <end position="256"/>
    </location>
</feature>
<feature type="transmembrane region" description="Helical" evidence="1">
    <location>
        <begin position="344"/>
        <end position="366"/>
    </location>
</feature>
<feature type="transmembrane region" description="Helical" evidence="1">
    <location>
        <begin position="291"/>
        <end position="308"/>
    </location>
</feature>
<evidence type="ECO:0000256" key="1">
    <source>
        <dbReference type="SAM" id="Phobius"/>
    </source>
</evidence>
<sequence length="695" mass="75285">MWDTFFLAALVGFLFLYAPGYAVLRAFRLSRIIAAVCAPLVTVVAYSLLAAAYEKIGVSCSWETLVFPLLGFGVALFVILRLAVRVREIPFGADPAGSHAVSTRDRLREALFPCLYAAVGIIVTSCIFIGTFDDACSFVQEFDNVHHLNTVRAFIDSGIWSSLTSTLYPENVTAFQPPFSGSAFYPSAWHCIASLIVDALGVPVALGANAANFLFCALVFPLNLYLFMKRLFFGKQGVLFFGAFVSLAFVVFPWKLLAWGPLFPNLAAFSLLPSILFCFVTIFTLGIDRRLRIASACLFAVGLVGLAFTQPNAVFSAGVLLVPFCVDRIVCCCRRIAQRSGSGWAVRCALLLGLFVVGVAALWFALFNASFMSGVVAYSWPSFASVPQAIANVLLLSSQETVAQAVLGAFVATGFVYALTVREYRWIAVSYALASVLYVVTASFDGPVKQLLTGFWYTDAMRLMANMTIVAVPLASAGLYVVATAIARGLKKAFGTSRARRAASCAVACIVAAAFVGVNFYPGYTQPGQQGPTSAFSSSNNFLNVAYSLSGPKMYGIEEIAFVEKVKSAVEPGALILNEPNDGSVFAYGANNANVYYRYVSGWDGPSESEESKVIRRSLDVVALDPNVADAVRAIGAEYLLQLDQNGKHDGNHFLFSYEANDWFGIDRIDDDTPGFEIVLSEGDMRLYRIHPLSE</sequence>
<dbReference type="InterPro" id="IPR046671">
    <property type="entry name" value="DUF6541"/>
</dbReference>
<keyword evidence="1" id="KW-0472">Membrane</keyword>
<organism evidence="2 3">
    <name type="scientific">Raoultibacter massiliensis</name>
    <dbReference type="NCBI Taxonomy" id="1852371"/>
    <lineage>
        <taxon>Bacteria</taxon>
        <taxon>Bacillati</taxon>
        <taxon>Actinomycetota</taxon>
        <taxon>Coriobacteriia</taxon>
        <taxon>Eggerthellales</taxon>
        <taxon>Eggerthellaceae</taxon>
        <taxon>Raoultibacter</taxon>
    </lineage>
</organism>
<dbReference type="Proteomes" id="UP001487305">
    <property type="component" value="Unassembled WGS sequence"/>
</dbReference>
<feature type="transmembrane region" description="Helical" evidence="1">
    <location>
        <begin position="426"/>
        <end position="444"/>
    </location>
</feature>
<feature type="transmembrane region" description="Helical" evidence="1">
    <location>
        <begin position="314"/>
        <end position="332"/>
    </location>
</feature>
<feature type="transmembrane region" description="Helical" evidence="1">
    <location>
        <begin position="31"/>
        <end position="53"/>
    </location>
</feature>
<feature type="transmembrane region" description="Helical" evidence="1">
    <location>
        <begin position="502"/>
        <end position="524"/>
    </location>
</feature>
<feature type="transmembrane region" description="Helical" evidence="1">
    <location>
        <begin position="110"/>
        <end position="132"/>
    </location>
</feature>
<dbReference type="Pfam" id="PF20176">
    <property type="entry name" value="DUF6541"/>
    <property type="match status" value="1"/>
</dbReference>
<feature type="transmembrane region" description="Helical" evidence="1">
    <location>
        <begin position="464"/>
        <end position="490"/>
    </location>
</feature>
<keyword evidence="1" id="KW-0812">Transmembrane</keyword>
<evidence type="ECO:0000313" key="3">
    <source>
        <dbReference type="Proteomes" id="UP001487305"/>
    </source>
</evidence>
<dbReference type="EMBL" id="JBBNOP010000005">
    <property type="protein sequence ID" value="MEQ3362764.1"/>
    <property type="molecule type" value="Genomic_DNA"/>
</dbReference>
<feature type="transmembrane region" description="Helical" evidence="1">
    <location>
        <begin position="262"/>
        <end position="284"/>
    </location>
</feature>
<protein>
    <submittedName>
        <fullName evidence="2">DUF6541 family protein</fullName>
    </submittedName>
</protein>
<gene>
    <name evidence="2" type="ORF">AAA083_07225</name>
</gene>
<feature type="transmembrane region" description="Helical" evidence="1">
    <location>
        <begin position="6"/>
        <end position="24"/>
    </location>
</feature>
<proteinExistence type="predicted"/>
<keyword evidence="1" id="KW-1133">Transmembrane helix</keyword>
<reference evidence="2 3" key="1">
    <citation type="submission" date="2024-04" db="EMBL/GenBank/DDBJ databases">
        <title>Human intestinal bacterial collection.</title>
        <authorList>
            <person name="Pauvert C."/>
            <person name="Hitch T.C.A."/>
            <person name="Clavel T."/>
        </authorList>
    </citation>
    <scope>NUCLEOTIDE SEQUENCE [LARGE SCALE GENOMIC DNA]</scope>
    <source>
        <strain evidence="2 3">CLA-KB-H42</strain>
    </source>
</reference>
<evidence type="ECO:0000313" key="2">
    <source>
        <dbReference type="EMBL" id="MEQ3362764.1"/>
    </source>
</evidence>
<accession>A0ABV1JCF8</accession>
<dbReference type="RefSeq" id="WP_102375012.1">
    <property type="nucleotide sequence ID" value="NZ_JBBNOP010000005.1"/>
</dbReference>
<feature type="transmembrane region" description="Helical" evidence="1">
    <location>
        <begin position="402"/>
        <end position="419"/>
    </location>
</feature>
<keyword evidence="3" id="KW-1185">Reference proteome</keyword>